<sequence length="521" mass="57442">AHALFAFTFLTPWVGMVTLGIGYSLLACTIWAMISFVVPERTLGTAYGLTQAIQNLGLGVVPMAMAVIVDSKGYLVLEILFLALLSDNESVVRNEDTVNEADVEKEEDYSDVGYCHPAHQCHRYFFMVFMCTLGIGNYFSFDSPGALQTQTMDDMNISATEFGLLYSLYSWPNVVLNLLGGFLVDRLLGIKLGAIIFACFTFTGQFLVGLGAYLNLFWLMCLGRFVFAIGGDNLDITANMRAVKWFKGKDLSLVFGLQLSISRAAATINLNVMKPIYDWVGGSYSGHQQLGITLIIASVVAAYDLVIGIVLAFRDTWPEKKLKAEDVKSDKINIKDIKEFKLDYWLITIVITLFYMTIIPFVSYGIPFFARKYKFNATNSQAVDSIVYMMSIGASPILGISMGRVGRNVTFVLLAVFISLAAHALFAFTFLTPWVGMVTLGIGYSLLACTIWAMISFVVPERTLGTAYGLTQAIQNLGLGVVPMAMAVIVDSKGYLVLEILFLALLSGMTMINFMHNYINV</sequence>
<feature type="non-terminal residue" evidence="26">
    <location>
        <position position="521"/>
    </location>
</feature>
<evidence type="ECO:0000256" key="19">
    <source>
        <dbReference type="ARBA" id="ARBA00044919"/>
    </source>
</evidence>
<evidence type="ECO:0000256" key="4">
    <source>
        <dbReference type="ARBA" id="ARBA00022692"/>
    </source>
</evidence>
<comment type="catalytic activity">
    <reaction evidence="14">
        <text>L-aspartyl-L-lysine(out) = L-aspartyl-L-lysine(in)</text>
        <dbReference type="Rhea" id="RHEA:79411"/>
        <dbReference type="ChEBI" id="CHEBI:229953"/>
    </reaction>
</comment>
<feature type="transmembrane region" description="Helical" evidence="25">
    <location>
        <begin position="251"/>
        <end position="270"/>
    </location>
</feature>
<dbReference type="GO" id="GO:0022857">
    <property type="term" value="F:transmembrane transporter activity"/>
    <property type="evidence" value="ECO:0007669"/>
    <property type="project" value="InterPro"/>
</dbReference>
<feature type="transmembrane region" description="Helical" evidence="25">
    <location>
        <begin position="13"/>
        <end position="38"/>
    </location>
</feature>
<feature type="transmembrane region" description="Helical" evidence="25">
    <location>
        <begin position="434"/>
        <end position="455"/>
    </location>
</feature>
<evidence type="ECO:0000313" key="26">
    <source>
        <dbReference type="EMBL" id="CAD7625000.1"/>
    </source>
</evidence>
<reference evidence="26" key="1">
    <citation type="submission" date="2020-11" db="EMBL/GenBank/DDBJ databases">
        <authorList>
            <person name="Tran Van P."/>
        </authorList>
    </citation>
    <scope>NUCLEOTIDE SEQUENCE</scope>
</reference>
<evidence type="ECO:0000256" key="21">
    <source>
        <dbReference type="ARBA" id="ARBA00044985"/>
    </source>
</evidence>
<comment type="catalytic activity">
    <reaction evidence="20">
        <text>L-lysyl-glycine(out) = L-lysyl-glycine(in)</text>
        <dbReference type="Rhea" id="RHEA:79407"/>
        <dbReference type="ChEBI" id="CHEBI:191202"/>
    </reaction>
</comment>
<evidence type="ECO:0000256" key="25">
    <source>
        <dbReference type="SAM" id="Phobius"/>
    </source>
</evidence>
<keyword evidence="6 25" id="KW-0472">Membrane</keyword>
<comment type="catalytic activity">
    <reaction evidence="19">
        <text>L-alanyl-L-lysine(out) = L-alanyl-L-lysine(in)</text>
        <dbReference type="Rhea" id="RHEA:79415"/>
        <dbReference type="ChEBI" id="CHEBI:192470"/>
    </reaction>
</comment>
<dbReference type="EMBL" id="OC857310">
    <property type="protein sequence ID" value="CAD7625000.1"/>
    <property type="molecule type" value="Genomic_DNA"/>
</dbReference>
<evidence type="ECO:0000256" key="11">
    <source>
        <dbReference type="ARBA" id="ARBA00044884"/>
    </source>
</evidence>
<organism evidence="26">
    <name type="scientific">Medioppia subpectinata</name>
    <dbReference type="NCBI Taxonomy" id="1979941"/>
    <lineage>
        <taxon>Eukaryota</taxon>
        <taxon>Metazoa</taxon>
        <taxon>Ecdysozoa</taxon>
        <taxon>Arthropoda</taxon>
        <taxon>Chelicerata</taxon>
        <taxon>Arachnida</taxon>
        <taxon>Acari</taxon>
        <taxon>Acariformes</taxon>
        <taxon>Sarcoptiformes</taxon>
        <taxon>Oribatida</taxon>
        <taxon>Brachypylina</taxon>
        <taxon>Oppioidea</taxon>
        <taxon>Oppiidae</taxon>
        <taxon>Medioppia</taxon>
    </lineage>
</organism>
<comment type="catalytic activity">
    <reaction evidence="9">
        <text>L-histidyl-glycine(out) = L-histidyl-glycine(in)</text>
        <dbReference type="Rhea" id="RHEA:79395"/>
        <dbReference type="ChEBI" id="CHEBI:229957"/>
    </reaction>
</comment>
<comment type="catalytic activity">
    <reaction evidence="11">
        <text>L-alpha-aminoacyl-L-histidine(out) = L-alpha-aminoacyl-L-histidine(in)</text>
        <dbReference type="Rhea" id="RHEA:79375"/>
        <dbReference type="ChEBI" id="CHEBI:229967"/>
    </reaction>
</comment>
<evidence type="ECO:0000256" key="2">
    <source>
        <dbReference type="ARBA" id="ARBA00008335"/>
    </source>
</evidence>
<dbReference type="EMBL" id="CAJPIZ010002735">
    <property type="protein sequence ID" value="CAG2105430.1"/>
    <property type="molecule type" value="Genomic_DNA"/>
</dbReference>
<evidence type="ECO:0000256" key="12">
    <source>
        <dbReference type="ARBA" id="ARBA00044891"/>
    </source>
</evidence>
<name>A0A7R9KKQ5_9ACAR</name>
<evidence type="ECO:0000256" key="15">
    <source>
        <dbReference type="ARBA" id="ARBA00044899"/>
    </source>
</evidence>
<evidence type="ECO:0000256" key="10">
    <source>
        <dbReference type="ARBA" id="ARBA00044881"/>
    </source>
</evidence>
<dbReference type="InterPro" id="IPR011701">
    <property type="entry name" value="MFS"/>
</dbReference>
<feature type="transmembrane region" description="Helical" evidence="25">
    <location>
        <begin position="386"/>
        <end position="402"/>
    </location>
</feature>
<dbReference type="PANTHER" id="PTHR23512">
    <property type="entry name" value="MAJOR FACILITATOR SUPERFAMILY DOMAIN-CONTAINING PROTEIN 1"/>
    <property type="match status" value="1"/>
</dbReference>
<feature type="transmembrane region" description="Helical" evidence="25">
    <location>
        <begin position="409"/>
        <end position="428"/>
    </location>
</feature>
<evidence type="ECO:0000256" key="17">
    <source>
        <dbReference type="ARBA" id="ARBA00044903"/>
    </source>
</evidence>
<comment type="subcellular location">
    <subcellularLocation>
        <location evidence="1">Lysosome membrane</location>
        <topology evidence="1">Multi-pass membrane protein</topology>
    </subcellularLocation>
</comment>
<evidence type="ECO:0000256" key="7">
    <source>
        <dbReference type="ARBA" id="ARBA00023228"/>
    </source>
</evidence>
<evidence type="ECO:0000256" key="14">
    <source>
        <dbReference type="ARBA" id="ARBA00044898"/>
    </source>
</evidence>
<comment type="catalytic activity">
    <reaction evidence="10">
        <text>L-alpha-aminoacyl-L-arginine(out) = L-alpha-aminoacyl-L-arginine(in)</text>
        <dbReference type="Rhea" id="RHEA:79367"/>
        <dbReference type="ChEBI" id="CHEBI:229968"/>
    </reaction>
</comment>
<gene>
    <name evidence="26" type="ORF">OSB1V03_LOCUS5437</name>
</gene>
<keyword evidence="4 25" id="KW-0812">Transmembrane</keyword>
<feature type="transmembrane region" description="Helical" evidence="25">
    <location>
        <begin position="187"/>
        <end position="206"/>
    </location>
</feature>
<evidence type="ECO:0000256" key="5">
    <source>
        <dbReference type="ARBA" id="ARBA00022989"/>
    </source>
</evidence>
<proteinExistence type="inferred from homology"/>
<comment type="catalytic activity">
    <reaction evidence="17">
        <text>L-arginyl-glycine(out) = L-arginyl-glycine(in)</text>
        <dbReference type="Rhea" id="RHEA:79391"/>
        <dbReference type="ChEBI" id="CHEBI:229955"/>
    </reaction>
</comment>
<keyword evidence="7" id="KW-0458">Lysosome</keyword>
<dbReference type="AlphaFoldDB" id="A0A7R9KKQ5"/>
<dbReference type="CDD" id="cd17340">
    <property type="entry name" value="MFS_MFSD1"/>
    <property type="match status" value="1"/>
</dbReference>
<feature type="transmembrane region" description="Helical" evidence="25">
    <location>
        <begin position="290"/>
        <end position="313"/>
    </location>
</feature>
<comment type="catalytic activity">
    <reaction evidence="16">
        <text>L-lysyl-L-lysine(out) = L-lysyl-L-lysine(in)</text>
        <dbReference type="Rhea" id="RHEA:79403"/>
        <dbReference type="ChEBI" id="CHEBI:229956"/>
    </reaction>
</comment>
<comment type="catalytic activity">
    <reaction evidence="18">
        <text>L-histidyl-L-alpha-amino acid(out) = L-histidyl-L-alpha-amino acid(in)</text>
        <dbReference type="Rhea" id="RHEA:79379"/>
        <dbReference type="ChEBI" id="CHEBI:229964"/>
    </reaction>
</comment>
<feature type="transmembrane region" description="Helical" evidence="25">
    <location>
        <begin position="467"/>
        <end position="489"/>
    </location>
</feature>
<dbReference type="Proteomes" id="UP000759131">
    <property type="component" value="Unassembled WGS sequence"/>
</dbReference>
<evidence type="ECO:0000256" key="16">
    <source>
        <dbReference type="ARBA" id="ARBA00044900"/>
    </source>
</evidence>
<evidence type="ECO:0000256" key="8">
    <source>
        <dbReference type="ARBA" id="ARBA00044876"/>
    </source>
</evidence>
<dbReference type="GO" id="GO:0005765">
    <property type="term" value="C:lysosomal membrane"/>
    <property type="evidence" value="ECO:0007669"/>
    <property type="project" value="UniProtKB-SubCell"/>
</dbReference>
<comment type="catalytic activity">
    <reaction evidence="12">
        <text>L-lysyl-L-alpha-amino acid(out) = L-lysyl-L-alpha-amino acid(in)</text>
        <dbReference type="Rhea" id="RHEA:79387"/>
        <dbReference type="ChEBI" id="CHEBI:229965"/>
    </reaction>
</comment>
<keyword evidence="5 25" id="KW-1133">Transmembrane helix</keyword>
<keyword evidence="27" id="KW-1185">Reference proteome</keyword>
<dbReference type="Gene3D" id="1.20.1250.20">
    <property type="entry name" value="MFS general substrate transporter like domains"/>
    <property type="match status" value="2"/>
</dbReference>
<comment type="subunit">
    <text evidence="24">Homodimer. Interacts with lysosomal protein GLMP (via lumenal domain); the interaction starts while both proteins are still in the endoplasmic reticulum and is required for stabilization of MFSD1 in lysosomes but has no direct effect on its targeting to lysosomes or transporter activity.</text>
</comment>
<evidence type="ECO:0000256" key="20">
    <source>
        <dbReference type="ARBA" id="ARBA00044924"/>
    </source>
</evidence>
<evidence type="ECO:0000256" key="18">
    <source>
        <dbReference type="ARBA" id="ARBA00044912"/>
    </source>
</evidence>
<evidence type="ECO:0000256" key="9">
    <source>
        <dbReference type="ARBA" id="ARBA00044878"/>
    </source>
</evidence>
<evidence type="ECO:0000256" key="24">
    <source>
        <dbReference type="ARBA" id="ARBA00046376"/>
    </source>
</evidence>
<evidence type="ECO:0000256" key="23">
    <source>
        <dbReference type="ARBA" id="ARBA00045709"/>
    </source>
</evidence>
<accession>A0A7R9KKQ5</accession>
<feature type="transmembrane region" description="Helical" evidence="25">
    <location>
        <begin position="124"/>
        <end position="141"/>
    </location>
</feature>
<evidence type="ECO:0000256" key="6">
    <source>
        <dbReference type="ARBA" id="ARBA00023136"/>
    </source>
</evidence>
<comment type="catalytic activity">
    <reaction evidence="13">
        <text>L-alpha-aminoacyl-L-lysine(out) = L-alpha-aminoacyl-L-lysine(in)</text>
        <dbReference type="Rhea" id="RHEA:79383"/>
        <dbReference type="ChEBI" id="CHEBI:229966"/>
    </reaction>
</comment>
<evidence type="ECO:0000256" key="13">
    <source>
        <dbReference type="ARBA" id="ARBA00044893"/>
    </source>
</evidence>
<dbReference type="InterPro" id="IPR036259">
    <property type="entry name" value="MFS_trans_sf"/>
</dbReference>
<keyword evidence="3" id="KW-0813">Transport</keyword>
<dbReference type="OrthoDB" id="424834at2759"/>
<feature type="transmembrane region" description="Helical" evidence="25">
    <location>
        <begin position="344"/>
        <end position="366"/>
    </location>
</feature>
<dbReference type="SUPFAM" id="SSF103473">
    <property type="entry name" value="MFS general substrate transporter"/>
    <property type="match status" value="2"/>
</dbReference>
<feature type="transmembrane region" description="Helical" evidence="25">
    <location>
        <begin position="495"/>
        <end position="515"/>
    </location>
</feature>
<dbReference type="PANTHER" id="PTHR23512:SF3">
    <property type="entry name" value="MAJOR FACILITATOR SUPERFAMILY DOMAIN-CONTAINING PROTEIN 1"/>
    <property type="match status" value="1"/>
</dbReference>
<comment type="catalytic activity">
    <reaction evidence="15">
        <text>L-arginyl-L-alpha-amino acid(out) = L-arginyl-L-alpha-amino acid(in)</text>
        <dbReference type="Rhea" id="RHEA:79371"/>
        <dbReference type="ChEBI" id="CHEBI:84315"/>
    </reaction>
</comment>
<evidence type="ECO:0000256" key="3">
    <source>
        <dbReference type="ARBA" id="ARBA00022448"/>
    </source>
</evidence>
<comment type="catalytic activity">
    <reaction evidence="8">
        <text>L-lysyl-L-alanine(out) = L-lysyl-L-alanine(in)</text>
        <dbReference type="Rhea" id="RHEA:79399"/>
        <dbReference type="ChEBI" id="CHEBI:229954"/>
    </reaction>
</comment>
<evidence type="ECO:0000313" key="27">
    <source>
        <dbReference type="Proteomes" id="UP000759131"/>
    </source>
</evidence>
<feature type="transmembrane region" description="Helical" evidence="25">
    <location>
        <begin position="161"/>
        <end position="180"/>
    </location>
</feature>
<dbReference type="InterPro" id="IPR052187">
    <property type="entry name" value="MFSD1"/>
</dbReference>
<comment type="function">
    <text evidence="23">Lysosomal dipeptide uniporter that selectively exports lysine, arginine or histidine-containing dipeptides with a net positive charge from the lysosome lumen into the cytosol. Could play a role in a specific type of protein O-glycosylation indirectly regulating macrophages migration and tissue invasion. Also essential for liver homeostasis.</text>
</comment>
<evidence type="ECO:0000256" key="1">
    <source>
        <dbReference type="ARBA" id="ARBA00004155"/>
    </source>
</evidence>
<comment type="similarity">
    <text evidence="2">Belongs to the major facilitator superfamily.</text>
</comment>
<protein>
    <recommendedName>
        <fullName evidence="21">Lysosomal dipeptide transporter MFSD1</fullName>
    </recommendedName>
    <alternativeName>
        <fullName evidence="22">Major facilitator superfamily domain-containing protein 1</fullName>
    </alternativeName>
</protein>
<evidence type="ECO:0000256" key="22">
    <source>
        <dbReference type="ARBA" id="ARBA00045018"/>
    </source>
</evidence>
<dbReference type="Pfam" id="PF07690">
    <property type="entry name" value="MFS_1"/>
    <property type="match status" value="1"/>
</dbReference>